<dbReference type="RefSeq" id="WP_210758797.1">
    <property type="nucleotide sequence ID" value="NZ_CP060139.1"/>
</dbReference>
<name>A0A7H0VEX2_9FLAO</name>
<dbReference type="PANTHER" id="PTHR31899:SF9">
    <property type="entry name" value="BETA-CAROTENE 3-HYDROXYLASE 1, CHLOROPLASTIC"/>
    <property type="match status" value="1"/>
</dbReference>
<evidence type="ECO:0000256" key="2">
    <source>
        <dbReference type="ARBA" id="ARBA00022746"/>
    </source>
</evidence>
<accession>A0A7H0VEX2</accession>
<dbReference type="EMBL" id="CP060139">
    <property type="protein sequence ID" value="QNR24270.1"/>
    <property type="molecule type" value="Genomic_DNA"/>
</dbReference>
<organism evidence="5 6">
    <name type="scientific">Croceimicrobium hydrocarbonivorans</name>
    <dbReference type="NCBI Taxonomy" id="2761580"/>
    <lineage>
        <taxon>Bacteria</taxon>
        <taxon>Pseudomonadati</taxon>
        <taxon>Bacteroidota</taxon>
        <taxon>Flavobacteriia</taxon>
        <taxon>Flavobacteriales</taxon>
        <taxon>Owenweeksiaceae</taxon>
        <taxon>Croceimicrobium</taxon>
    </lineage>
</organism>
<keyword evidence="6" id="KW-1185">Reference proteome</keyword>
<dbReference type="GO" id="GO:0016123">
    <property type="term" value="P:xanthophyll biosynthetic process"/>
    <property type="evidence" value="ECO:0007669"/>
    <property type="project" value="TreeGrafter"/>
</dbReference>
<gene>
    <name evidence="5" type="ORF">H4K34_00080</name>
</gene>
<keyword evidence="4" id="KW-0472">Membrane</keyword>
<evidence type="ECO:0000256" key="3">
    <source>
        <dbReference type="ARBA" id="ARBA00023002"/>
    </source>
</evidence>
<keyword evidence="3" id="KW-0560">Oxidoreductase</keyword>
<comment type="similarity">
    <text evidence="1">Belongs to the sterol desaturase family.</text>
</comment>
<reference evidence="5 6" key="1">
    <citation type="submission" date="2020-08" db="EMBL/GenBank/DDBJ databases">
        <title>Croceimicrobium hydrocarbonivorans gen. nov., sp. nov., a novel marine bacterium isolated from a bacterial consortium that degrades polyethylene terephthalate.</title>
        <authorList>
            <person name="Liu R."/>
        </authorList>
    </citation>
    <scope>NUCLEOTIDE SEQUENCE [LARGE SCALE GENOMIC DNA]</scope>
    <source>
        <strain evidence="5 6">A20-9</strain>
    </source>
</reference>
<evidence type="ECO:0000256" key="1">
    <source>
        <dbReference type="ARBA" id="ARBA00009324"/>
    </source>
</evidence>
<keyword evidence="4" id="KW-1133">Transmembrane helix</keyword>
<keyword evidence="4" id="KW-0812">Transmembrane</keyword>
<feature type="transmembrane region" description="Helical" evidence="4">
    <location>
        <begin position="53"/>
        <end position="73"/>
    </location>
</feature>
<dbReference type="PANTHER" id="PTHR31899">
    <property type="entry name" value="BETA-CAROTENE 3-HYDROXYLASE 1, CHLOROPLASTIC"/>
    <property type="match status" value="1"/>
</dbReference>
<evidence type="ECO:0000313" key="5">
    <source>
        <dbReference type="EMBL" id="QNR24270.1"/>
    </source>
</evidence>
<dbReference type="GO" id="GO:0016119">
    <property type="term" value="P:carotene metabolic process"/>
    <property type="evidence" value="ECO:0007669"/>
    <property type="project" value="TreeGrafter"/>
</dbReference>
<feature type="transmembrane region" description="Helical" evidence="4">
    <location>
        <begin position="6"/>
        <end position="25"/>
    </location>
</feature>
<dbReference type="Proteomes" id="UP000516305">
    <property type="component" value="Chromosome"/>
</dbReference>
<feature type="transmembrane region" description="Helical" evidence="4">
    <location>
        <begin position="79"/>
        <end position="99"/>
    </location>
</feature>
<keyword evidence="2" id="KW-0125">Carotenoid biosynthesis</keyword>
<dbReference type="KEGG" id="chyd:H4K34_00080"/>
<dbReference type="GO" id="GO:0010291">
    <property type="term" value="F:beta-carotene 3-hydroxylase activity"/>
    <property type="evidence" value="ECO:0007669"/>
    <property type="project" value="TreeGrafter"/>
</dbReference>
<evidence type="ECO:0000256" key="4">
    <source>
        <dbReference type="SAM" id="Phobius"/>
    </source>
</evidence>
<dbReference type="AlphaFoldDB" id="A0A7H0VEX2"/>
<proteinExistence type="inferred from homology"/>
<dbReference type="InterPro" id="IPR045019">
    <property type="entry name" value="BETA-OHASE-like"/>
</dbReference>
<sequence>MTWYWIALIVFATFWFMEFVAWFAHKYVMHGFLWKLHEDHHVKEPGFFERNDTFFLIFAIPSWLCIMLGMMAGSWIAPSIGAGIAVYGLAYFLVHEVFIHRRFKWFKNSDNLYLAAILRAHKMHHKHLGKEEGESFGMLIIHPKYLRAEREARKRKRAKSSGMAQTSLS</sequence>
<evidence type="ECO:0000313" key="6">
    <source>
        <dbReference type="Proteomes" id="UP000516305"/>
    </source>
</evidence>
<protein>
    <submittedName>
        <fullName evidence="5">Carotene hydroxylase</fullName>
    </submittedName>
</protein>